<gene>
    <name evidence="10" type="ORF">UX80_C0027G0005</name>
</gene>
<evidence type="ECO:0000256" key="2">
    <source>
        <dbReference type="ARBA" id="ARBA00013164"/>
    </source>
</evidence>
<dbReference type="InterPro" id="IPR002302">
    <property type="entry name" value="Leu-tRNA-ligase"/>
</dbReference>
<dbReference type="InterPro" id="IPR013155">
    <property type="entry name" value="M/V/L/I-tRNA-synth_anticd-bd"/>
</dbReference>
<keyword evidence="3 10" id="KW-0436">Ligase</keyword>
<evidence type="ECO:0000256" key="6">
    <source>
        <dbReference type="ARBA" id="ARBA00022917"/>
    </source>
</evidence>
<keyword evidence="6" id="KW-0648">Protein biosynthesis</keyword>
<dbReference type="Pfam" id="PF08264">
    <property type="entry name" value="Anticodon_1"/>
    <property type="match status" value="1"/>
</dbReference>
<feature type="domain" description="Methionyl/Valyl/Leucyl/Isoleucyl-tRNA synthetase anticodon-binding" evidence="9">
    <location>
        <begin position="14"/>
        <end position="104"/>
    </location>
</feature>
<dbReference type="InterPro" id="IPR009080">
    <property type="entry name" value="tRNAsynth_Ia_anticodon-bd"/>
</dbReference>
<dbReference type="PANTHER" id="PTHR43740:SF2">
    <property type="entry name" value="LEUCINE--TRNA LIGASE, MITOCHONDRIAL"/>
    <property type="match status" value="1"/>
</dbReference>
<organism evidence="10 11">
    <name type="scientific">Candidatus Amesbacteria bacterium GW2011_GWA2_47_11b</name>
    <dbReference type="NCBI Taxonomy" id="1618358"/>
    <lineage>
        <taxon>Bacteria</taxon>
        <taxon>Candidatus Amesiibacteriota</taxon>
    </lineage>
</organism>
<dbReference type="GO" id="GO:0005829">
    <property type="term" value="C:cytosol"/>
    <property type="evidence" value="ECO:0007669"/>
    <property type="project" value="TreeGrafter"/>
</dbReference>
<evidence type="ECO:0000259" key="9">
    <source>
        <dbReference type="Pfam" id="PF08264"/>
    </source>
</evidence>
<evidence type="ECO:0000256" key="7">
    <source>
        <dbReference type="ARBA" id="ARBA00023146"/>
    </source>
</evidence>
<dbReference type="STRING" id="1618358.UX80_C0027G0005"/>
<keyword evidence="4" id="KW-0547">Nucleotide-binding</keyword>
<dbReference type="PATRIC" id="fig|1618358.3.peg.870"/>
<evidence type="ECO:0000256" key="4">
    <source>
        <dbReference type="ARBA" id="ARBA00022741"/>
    </source>
</evidence>
<comment type="similarity">
    <text evidence="1">Belongs to the class-I aminoacyl-tRNA synthetase family.</text>
</comment>
<dbReference type="EMBL" id="LCNO01000027">
    <property type="protein sequence ID" value="KKU57078.1"/>
    <property type="molecule type" value="Genomic_DNA"/>
</dbReference>
<evidence type="ECO:0000256" key="1">
    <source>
        <dbReference type="ARBA" id="ARBA00005594"/>
    </source>
</evidence>
<dbReference type="Proteomes" id="UP000034307">
    <property type="component" value="Unassembled WGS sequence"/>
</dbReference>
<dbReference type="PANTHER" id="PTHR43740">
    <property type="entry name" value="LEUCYL-TRNA SYNTHETASE"/>
    <property type="match status" value="1"/>
</dbReference>
<dbReference type="GO" id="GO:0006429">
    <property type="term" value="P:leucyl-tRNA aminoacylation"/>
    <property type="evidence" value="ECO:0007669"/>
    <property type="project" value="InterPro"/>
</dbReference>
<name>A0A0G1TSD0_9BACT</name>
<accession>A0A0G1TSD0</accession>
<evidence type="ECO:0000313" key="11">
    <source>
        <dbReference type="Proteomes" id="UP000034307"/>
    </source>
</evidence>
<keyword evidence="7" id="KW-0030">Aminoacyl-tRNA synthetase</keyword>
<dbReference type="SUPFAM" id="SSF47323">
    <property type="entry name" value="Anticodon-binding domain of a subclass of class I aminoacyl-tRNA synthetases"/>
    <property type="match status" value="1"/>
</dbReference>
<protein>
    <recommendedName>
        <fullName evidence="2">leucine--tRNA ligase</fullName>
        <ecNumber evidence="2">6.1.1.4</ecNumber>
    </recommendedName>
</protein>
<dbReference type="AlphaFoldDB" id="A0A0G1TSD0"/>
<dbReference type="Gene3D" id="1.10.730.10">
    <property type="entry name" value="Isoleucyl-tRNA Synthetase, Domain 1"/>
    <property type="match status" value="1"/>
</dbReference>
<reference evidence="10 11" key="1">
    <citation type="journal article" date="2015" name="Nature">
        <title>rRNA introns, odd ribosomes, and small enigmatic genomes across a large radiation of phyla.</title>
        <authorList>
            <person name="Brown C.T."/>
            <person name="Hug L.A."/>
            <person name="Thomas B.C."/>
            <person name="Sharon I."/>
            <person name="Castelle C.J."/>
            <person name="Singh A."/>
            <person name="Wilkins M.J."/>
            <person name="Williams K.H."/>
            <person name="Banfield J.F."/>
        </authorList>
    </citation>
    <scope>NUCLEOTIDE SEQUENCE [LARGE SCALE GENOMIC DNA]</scope>
</reference>
<dbReference type="GO" id="GO:0004823">
    <property type="term" value="F:leucine-tRNA ligase activity"/>
    <property type="evidence" value="ECO:0007669"/>
    <property type="project" value="UniProtKB-EC"/>
</dbReference>
<dbReference type="GO" id="GO:0005524">
    <property type="term" value="F:ATP binding"/>
    <property type="evidence" value="ECO:0007669"/>
    <property type="project" value="UniProtKB-KW"/>
</dbReference>
<evidence type="ECO:0000256" key="3">
    <source>
        <dbReference type="ARBA" id="ARBA00022598"/>
    </source>
</evidence>
<evidence type="ECO:0000256" key="5">
    <source>
        <dbReference type="ARBA" id="ARBA00022840"/>
    </source>
</evidence>
<comment type="caution">
    <text evidence="10">The sequence shown here is derived from an EMBL/GenBank/DDBJ whole genome shotgun (WGS) entry which is preliminary data.</text>
</comment>
<keyword evidence="5" id="KW-0067">ATP-binding</keyword>
<evidence type="ECO:0000313" key="10">
    <source>
        <dbReference type="EMBL" id="KKU57078.1"/>
    </source>
</evidence>
<dbReference type="EC" id="6.1.1.4" evidence="2"/>
<proteinExistence type="inferred from homology"/>
<evidence type="ECO:0000256" key="8">
    <source>
        <dbReference type="ARBA" id="ARBA00047469"/>
    </source>
</evidence>
<sequence>MERYGGGGSVSVFEALKFNTMVAAAMEYINWWQSHPDEVGKDVVEKFILGLAPMAPFTAEELWHKLGHTDSVHKQKWPEYDPKLAVEKQRVIVVQVNGKVRDRVEDGVDIEQRAALSDKVKKFIGGAKYRTIYVPGKIINFVCLT</sequence>
<comment type="catalytic activity">
    <reaction evidence="8">
        <text>tRNA(Leu) + L-leucine + ATP = L-leucyl-tRNA(Leu) + AMP + diphosphate</text>
        <dbReference type="Rhea" id="RHEA:11688"/>
        <dbReference type="Rhea" id="RHEA-COMP:9613"/>
        <dbReference type="Rhea" id="RHEA-COMP:9622"/>
        <dbReference type="ChEBI" id="CHEBI:30616"/>
        <dbReference type="ChEBI" id="CHEBI:33019"/>
        <dbReference type="ChEBI" id="CHEBI:57427"/>
        <dbReference type="ChEBI" id="CHEBI:78442"/>
        <dbReference type="ChEBI" id="CHEBI:78494"/>
        <dbReference type="ChEBI" id="CHEBI:456215"/>
        <dbReference type="EC" id="6.1.1.4"/>
    </reaction>
</comment>